<evidence type="ECO:0000256" key="5">
    <source>
        <dbReference type="ARBA" id="ARBA00022989"/>
    </source>
</evidence>
<dbReference type="InterPro" id="IPR036458">
    <property type="entry name" value="Na:dicarbo_symporter_sf"/>
</dbReference>
<keyword evidence="4 7" id="KW-0812">Transmembrane</keyword>
<evidence type="ECO:0000256" key="7">
    <source>
        <dbReference type="RuleBase" id="RU361216"/>
    </source>
</evidence>
<evidence type="ECO:0000256" key="1">
    <source>
        <dbReference type="ARBA" id="ARBA00004141"/>
    </source>
</evidence>
<evidence type="ECO:0000256" key="3">
    <source>
        <dbReference type="ARBA" id="ARBA00022448"/>
    </source>
</evidence>
<evidence type="ECO:0000256" key="2">
    <source>
        <dbReference type="ARBA" id="ARBA00006148"/>
    </source>
</evidence>
<sequence length="536" mass="60102">MAWIGDVDQYEHICFPKNVNEVAGKTSVEAYKQSWQQEHKKLVLRVQRGYAEDNDDEEDAEKRPCNMMKVEKVLKNSRKRKLTRTSYSMRVKCLSSCLMRMAKRHVVKDNLQLILTIASVFCGVWDPYFEVLKSLHQSHRYDRISGELLMNMLKMTIVPLIAASLLSGTTESNGRRTSGRQLLYHFTLTGFLSCDWNCSCAHNSSWRPSIKRDLGGSVSDAPANVSAVEKLMDLVRNMFPDNIVQATFQQIETEYREETIRRSMTNMSSATIVKAVRRHVDGMNVLGGLVMGHLGPKAKPLADLFISLDLVITTIVGLIMWYSPIGIASLIAAKILGINDLGKTAKMLSVYMATVTLGLSIQLFITLPVVLFLASRKNPYVFMKGLTQAAITAIGTASSAASLPVTFKCLEEVNKIDPKYTKFVLPVVLWSTWMAQPCMKQWRTILTISITATLASIGAASIPVLVYDVTMIIAVDWLLDRLRTAVNVMGDGFGCGFVQAMIEREERRKVFPKSFLGVKPHPRLPTMRRTVMHSTF</sequence>
<evidence type="ECO:0000313" key="8">
    <source>
        <dbReference type="Proteomes" id="UP000887574"/>
    </source>
</evidence>
<dbReference type="GO" id="GO:0015501">
    <property type="term" value="F:glutamate:sodium symporter activity"/>
    <property type="evidence" value="ECO:0007669"/>
    <property type="project" value="TreeGrafter"/>
</dbReference>
<dbReference type="Pfam" id="PF00375">
    <property type="entry name" value="SDF"/>
    <property type="match status" value="1"/>
</dbReference>
<dbReference type="GO" id="GO:0005313">
    <property type="term" value="F:L-glutamate transmembrane transporter activity"/>
    <property type="evidence" value="ECO:0007669"/>
    <property type="project" value="TreeGrafter"/>
</dbReference>
<dbReference type="PRINTS" id="PR00173">
    <property type="entry name" value="EDTRNSPORT"/>
</dbReference>
<feature type="transmembrane region" description="Helical" evidence="7">
    <location>
        <begin position="301"/>
        <end position="322"/>
    </location>
</feature>
<dbReference type="AlphaFoldDB" id="A0A915DY90"/>
<keyword evidence="5 7" id="KW-1133">Transmembrane helix</keyword>
<keyword evidence="6 7" id="KW-0472">Membrane</keyword>
<accession>A0A915DY90</accession>
<dbReference type="PANTHER" id="PTHR11958">
    <property type="entry name" value="SODIUM/DICARBOXYLATE SYMPORTER-RELATED"/>
    <property type="match status" value="1"/>
</dbReference>
<dbReference type="SUPFAM" id="SSF118215">
    <property type="entry name" value="Proton glutamate symport protein"/>
    <property type="match status" value="1"/>
</dbReference>
<feature type="transmembrane region" description="Helical" evidence="7">
    <location>
        <begin position="148"/>
        <end position="166"/>
    </location>
</feature>
<dbReference type="WBParaSite" id="jg24449.2">
    <property type="protein sequence ID" value="jg24449.2"/>
    <property type="gene ID" value="jg24449"/>
</dbReference>
<reference evidence="9" key="1">
    <citation type="submission" date="2022-11" db="UniProtKB">
        <authorList>
            <consortium name="WormBaseParasite"/>
        </authorList>
    </citation>
    <scope>IDENTIFICATION</scope>
</reference>
<feature type="transmembrane region" description="Helical" evidence="7">
    <location>
        <begin position="444"/>
        <end position="465"/>
    </location>
</feature>
<feature type="transmembrane region" description="Helical" evidence="7">
    <location>
        <begin position="110"/>
        <end position="128"/>
    </location>
</feature>
<proteinExistence type="inferred from homology"/>
<feature type="transmembrane region" description="Helical" evidence="7">
    <location>
        <begin position="350"/>
        <end position="374"/>
    </location>
</feature>
<dbReference type="PANTHER" id="PTHR11958:SF63">
    <property type="entry name" value="AMINO ACID TRANSPORTER"/>
    <property type="match status" value="1"/>
</dbReference>
<keyword evidence="7" id="KW-0769">Symport</keyword>
<evidence type="ECO:0000256" key="6">
    <source>
        <dbReference type="ARBA" id="ARBA00023136"/>
    </source>
</evidence>
<dbReference type="Gene3D" id="1.10.3860.10">
    <property type="entry name" value="Sodium:dicarboxylate symporter"/>
    <property type="match status" value="1"/>
</dbReference>
<evidence type="ECO:0000313" key="9">
    <source>
        <dbReference type="WBParaSite" id="jg24449.2"/>
    </source>
</evidence>
<dbReference type="Proteomes" id="UP000887574">
    <property type="component" value="Unplaced"/>
</dbReference>
<comment type="subcellular location">
    <subcellularLocation>
        <location evidence="1 7">Membrane</location>
        <topology evidence="1 7">Multi-pass membrane protein</topology>
    </subcellularLocation>
</comment>
<dbReference type="InterPro" id="IPR001991">
    <property type="entry name" value="Na-dicarboxylate_symporter"/>
</dbReference>
<protein>
    <recommendedName>
        <fullName evidence="7">Amino acid transporter</fullName>
    </recommendedName>
</protein>
<comment type="similarity">
    <text evidence="2 7">Belongs to the dicarboxylate/amino acid:cation symporter (DAACS) (TC 2.A.23) family.</text>
</comment>
<dbReference type="GO" id="GO:0005886">
    <property type="term" value="C:plasma membrane"/>
    <property type="evidence" value="ECO:0007669"/>
    <property type="project" value="TreeGrafter"/>
</dbReference>
<dbReference type="GO" id="GO:0015175">
    <property type="term" value="F:neutral L-amino acid transmembrane transporter activity"/>
    <property type="evidence" value="ECO:0007669"/>
    <property type="project" value="TreeGrafter"/>
</dbReference>
<dbReference type="InterPro" id="IPR050746">
    <property type="entry name" value="DAACS"/>
</dbReference>
<name>A0A915DY90_9BILA</name>
<organism evidence="8 9">
    <name type="scientific">Ditylenchus dipsaci</name>
    <dbReference type="NCBI Taxonomy" id="166011"/>
    <lineage>
        <taxon>Eukaryota</taxon>
        <taxon>Metazoa</taxon>
        <taxon>Ecdysozoa</taxon>
        <taxon>Nematoda</taxon>
        <taxon>Chromadorea</taxon>
        <taxon>Rhabditida</taxon>
        <taxon>Tylenchina</taxon>
        <taxon>Tylenchomorpha</taxon>
        <taxon>Sphaerularioidea</taxon>
        <taxon>Anguinidae</taxon>
        <taxon>Anguininae</taxon>
        <taxon>Ditylenchus</taxon>
    </lineage>
</organism>
<keyword evidence="3 7" id="KW-0813">Transport</keyword>
<evidence type="ECO:0000256" key="4">
    <source>
        <dbReference type="ARBA" id="ARBA00022692"/>
    </source>
</evidence>
<keyword evidence="8" id="KW-1185">Reference proteome</keyword>